<reference evidence="1" key="1">
    <citation type="journal article" date="2020" name="Stud. Mycol.">
        <title>101 Dothideomycetes genomes: a test case for predicting lifestyles and emergence of pathogens.</title>
        <authorList>
            <person name="Haridas S."/>
            <person name="Albert R."/>
            <person name="Binder M."/>
            <person name="Bloem J."/>
            <person name="Labutti K."/>
            <person name="Salamov A."/>
            <person name="Andreopoulos B."/>
            <person name="Baker S."/>
            <person name="Barry K."/>
            <person name="Bills G."/>
            <person name="Bluhm B."/>
            <person name="Cannon C."/>
            <person name="Castanera R."/>
            <person name="Culley D."/>
            <person name="Daum C."/>
            <person name="Ezra D."/>
            <person name="Gonzalez J."/>
            <person name="Henrissat B."/>
            <person name="Kuo A."/>
            <person name="Liang C."/>
            <person name="Lipzen A."/>
            <person name="Lutzoni F."/>
            <person name="Magnuson J."/>
            <person name="Mondo S."/>
            <person name="Nolan M."/>
            <person name="Ohm R."/>
            <person name="Pangilinan J."/>
            <person name="Park H.-J."/>
            <person name="Ramirez L."/>
            <person name="Alfaro M."/>
            <person name="Sun H."/>
            <person name="Tritt A."/>
            <person name="Yoshinaga Y."/>
            <person name="Zwiers L.-H."/>
            <person name="Turgeon B."/>
            <person name="Goodwin S."/>
            <person name="Spatafora J."/>
            <person name="Crous P."/>
            <person name="Grigoriev I."/>
        </authorList>
    </citation>
    <scope>NUCLEOTIDE SEQUENCE</scope>
    <source>
        <strain evidence="1">CBS 207.26</strain>
    </source>
</reference>
<sequence length="53" mass="6003">MSEPESYVRIDKSYNIPGDWLEPVYDGEYALHLHSASLSWIAAVETGRVQACF</sequence>
<proteinExistence type="predicted"/>
<protein>
    <submittedName>
        <fullName evidence="1">Uncharacterized protein</fullName>
    </submittedName>
</protein>
<dbReference type="Proteomes" id="UP000800200">
    <property type="component" value="Unassembled WGS sequence"/>
</dbReference>
<organism evidence="1 2">
    <name type="scientific">Zopfia rhizophila CBS 207.26</name>
    <dbReference type="NCBI Taxonomy" id="1314779"/>
    <lineage>
        <taxon>Eukaryota</taxon>
        <taxon>Fungi</taxon>
        <taxon>Dikarya</taxon>
        <taxon>Ascomycota</taxon>
        <taxon>Pezizomycotina</taxon>
        <taxon>Dothideomycetes</taxon>
        <taxon>Dothideomycetes incertae sedis</taxon>
        <taxon>Zopfiaceae</taxon>
        <taxon>Zopfia</taxon>
    </lineage>
</organism>
<evidence type="ECO:0000313" key="2">
    <source>
        <dbReference type="Proteomes" id="UP000800200"/>
    </source>
</evidence>
<dbReference type="EMBL" id="ML994622">
    <property type="protein sequence ID" value="KAF2189116.1"/>
    <property type="molecule type" value="Genomic_DNA"/>
</dbReference>
<keyword evidence="2" id="KW-1185">Reference proteome</keyword>
<name>A0A6A6EGW3_9PEZI</name>
<dbReference type="AlphaFoldDB" id="A0A6A6EGW3"/>
<gene>
    <name evidence="1" type="ORF">K469DRAFT_702849</name>
</gene>
<accession>A0A6A6EGW3</accession>
<evidence type="ECO:0000313" key="1">
    <source>
        <dbReference type="EMBL" id="KAF2189116.1"/>
    </source>
</evidence>